<accession>A0A166P9U0</accession>
<evidence type="ECO:0000313" key="3">
    <source>
        <dbReference type="Proteomes" id="UP000076532"/>
    </source>
</evidence>
<gene>
    <name evidence="2" type="ORF">FIBSPDRAFT_887831</name>
</gene>
<keyword evidence="3" id="KW-1185">Reference proteome</keyword>
<proteinExistence type="predicted"/>
<organism evidence="2 3">
    <name type="scientific">Athelia psychrophila</name>
    <dbReference type="NCBI Taxonomy" id="1759441"/>
    <lineage>
        <taxon>Eukaryota</taxon>
        <taxon>Fungi</taxon>
        <taxon>Dikarya</taxon>
        <taxon>Basidiomycota</taxon>
        <taxon>Agaricomycotina</taxon>
        <taxon>Agaricomycetes</taxon>
        <taxon>Agaricomycetidae</taxon>
        <taxon>Atheliales</taxon>
        <taxon>Atheliaceae</taxon>
        <taxon>Athelia</taxon>
    </lineage>
</organism>
<dbReference type="EMBL" id="KV417518">
    <property type="protein sequence ID" value="KZP25875.1"/>
    <property type="molecule type" value="Genomic_DNA"/>
</dbReference>
<evidence type="ECO:0000313" key="2">
    <source>
        <dbReference type="EMBL" id="KZP25875.1"/>
    </source>
</evidence>
<feature type="region of interest" description="Disordered" evidence="1">
    <location>
        <begin position="251"/>
        <end position="270"/>
    </location>
</feature>
<reference evidence="2 3" key="1">
    <citation type="journal article" date="2016" name="Mol. Biol. Evol.">
        <title>Comparative Genomics of Early-Diverging Mushroom-Forming Fungi Provides Insights into the Origins of Lignocellulose Decay Capabilities.</title>
        <authorList>
            <person name="Nagy L.G."/>
            <person name="Riley R."/>
            <person name="Tritt A."/>
            <person name="Adam C."/>
            <person name="Daum C."/>
            <person name="Floudas D."/>
            <person name="Sun H."/>
            <person name="Yadav J.S."/>
            <person name="Pangilinan J."/>
            <person name="Larsson K.H."/>
            <person name="Matsuura K."/>
            <person name="Barry K."/>
            <person name="Labutti K."/>
            <person name="Kuo R."/>
            <person name="Ohm R.A."/>
            <person name="Bhattacharya S.S."/>
            <person name="Shirouzu T."/>
            <person name="Yoshinaga Y."/>
            <person name="Martin F.M."/>
            <person name="Grigoriev I.V."/>
            <person name="Hibbett D.S."/>
        </authorList>
    </citation>
    <scope>NUCLEOTIDE SEQUENCE [LARGE SCALE GENOMIC DNA]</scope>
    <source>
        <strain evidence="2 3">CBS 109695</strain>
    </source>
</reference>
<name>A0A166P9U0_9AGAM</name>
<feature type="region of interest" description="Disordered" evidence="1">
    <location>
        <begin position="82"/>
        <end position="144"/>
    </location>
</feature>
<feature type="compositionally biased region" description="Pro residues" evidence="1">
    <location>
        <begin position="89"/>
        <end position="106"/>
    </location>
</feature>
<dbReference type="Proteomes" id="UP000076532">
    <property type="component" value="Unassembled WGS sequence"/>
</dbReference>
<evidence type="ECO:0000256" key="1">
    <source>
        <dbReference type="SAM" id="MobiDB-lite"/>
    </source>
</evidence>
<protein>
    <submittedName>
        <fullName evidence="2">Uncharacterized protein</fullName>
    </submittedName>
</protein>
<sequence>MGWQWSFVAGRGERRRVLPGVRAAAGGVVGQRLVGVDVGEGREPARVAHHVDRVAAYVRAPAAHHLRPRALLPRTQPRVALTDQERKLPPIPVPPPRPAALTPPPRLVARAPARPVRRMRGAQTVAQATRPRTRRAQRQQTATVTGVAATLVPRTFAASPSPSPRSQTPALTLTPRTLVPAVPARRTHYVSEPLHYVSEVWNRSCAGAFPRVRMFVSYASEFRRGSQTLDWLCRPVVGHTSVIHRRIISGGRAAPPSRSGAAQRRPSGASGADNVVASIYLRHGVTLPEVVAHGGYIEILQLPVENVPTVLDVLAMLQPGNHVALNISPVRRTARPILPILRGGEVLPTPEI</sequence>
<dbReference type="AlphaFoldDB" id="A0A166P9U0"/>